<feature type="domain" description="Thioredoxin" evidence="6">
    <location>
        <begin position="43"/>
        <end position="206"/>
    </location>
</feature>
<keyword evidence="3" id="KW-0479">Metal-binding</keyword>
<dbReference type="InterPro" id="IPR013766">
    <property type="entry name" value="Thioredoxin_domain"/>
</dbReference>
<evidence type="ECO:0000256" key="1">
    <source>
        <dbReference type="ARBA" id="ARBA00010996"/>
    </source>
</evidence>
<protein>
    <submittedName>
        <fullName evidence="7">SCO family protein</fullName>
    </submittedName>
</protein>
<dbReference type="CDD" id="cd02968">
    <property type="entry name" value="SCO"/>
    <property type="match status" value="1"/>
</dbReference>
<keyword evidence="5" id="KW-1133">Transmembrane helix</keyword>
<feature type="binding site" evidence="3">
    <location>
        <position position="171"/>
    </location>
    <ligand>
        <name>Cu cation</name>
        <dbReference type="ChEBI" id="CHEBI:23378"/>
    </ligand>
</feature>
<dbReference type="GO" id="GO:0046872">
    <property type="term" value="F:metal ion binding"/>
    <property type="evidence" value="ECO:0007669"/>
    <property type="project" value="UniProtKB-KW"/>
</dbReference>
<keyword evidence="8" id="KW-1185">Reference proteome</keyword>
<dbReference type="PROSITE" id="PS51352">
    <property type="entry name" value="THIOREDOXIN_2"/>
    <property type="match status" value="1"/>
</dbReference>
<gene>
    <name evidence="7" type="ORF">D7S86_08555</name>
</gene>
<dbReference type="RefSeq" id="WP_121085414.1">
    <property type="nucleotide sequence ID" value="NZ_RBZU01000003.1"/>
</dbReference>
<keyword evidence="4" id="KW-1015">Disulfide bond</keyword>
<evidence type="ECO:0000313" key="8">
    <source>
        <dbReference type="Proteomes" id="UP000270342"/>
    </source>
</evidence>
<comment type="similarity">
    <text evidence="1">Belongs to the SCO1/2 family.</text>
</comment>
<keyword evidence="2 3" id="KW-0186">Copper</keyword>
<dbReference type="SUPFAM" id="SSF52833">
    <property type="entry name" value="Thioredoxin-like"/>
    <property type="match status" value="1"/>
</dbReference>
<feature type="binding site" evidence="3">
    <location>
        <position position="81"/>
    </location>
    <ligand>
        <name>Cu cation</name>
        <dbReference type="ChEBI" id="CHEBI:23378"/>
    </ligand>
</feature>
<evidence type="ECO:0000256" key="5">
    <source>
        <dbReference type="SAM" id="Phobius"/>
    </source>
</evidence>
<dbReference type="Proteomes" id="UP000270342">
    <property type="component" value="Unassembled WGS sequence"/>
</dbReference>
<evidence type="ECO:0000256" key="3">
    <source>
        <dbReference type="PIRSR" id="PIRSR603782-1"/>
    </source>
</evidence>
<feature type="disulfide bond" description="Redox-active" evidence="4">
    <location>
        <begin position="81"/>
        <end position="85"/>
    </location>
</feature>
<dbReference type="PANTHER" id="PTHR12151:SF25">
    <property type="entry name" value="LINALOOL DEHYDRATASE_ISOMERASE DOMAIN-CONTAINING PROTEIN"/>
    <property type="match status" value="1"/>
</dbReference>
<reference evidence="7 8" key="1">
    <citation type="submission" date="2018-10" db="EMBL/GenBank/DDBJ databases">
        <title>Robbsia sp. DHC34, isolated from soil.</title>
        <authorList>
            <person name="Gao Z.-H."/>
            <person name="Qiu L.-H."/>
        </authorList>
    </citation>
    <scope>NUCLEOTIDE SEQUENCE [LARGE SCALE GENOMIC DNA]</scope>
    <source>
        <strain evidence="7 8">DHC34</strain>
    </source>
</reference>
<dbReference type="Pfam" id="PF02630">
    <property type="entry name" value="SCO1-SenC"/>
    <property type="match status" value="1"/>
</dbReference>
<evidence type="ECO:0000259" key="6">
    <source>
        <dbReference type="PROSITE" id="PS51352"/>
    </source>
</evidence>
<feature type="transmembrane region" description="Helical" evidence="5">
    <location>
        <begin position="12"/>
        <end position="30"/>
    </location>
</feature>
<name>A0A494Y4K7_9BURK</name>
<dbReference type="AlphaFoldDB" id="A0A494Y4K7"/>
<dbReference type="InterPro" id="IPR036249">
    <property type="entry name" value="Thioredoxin-like_sf"/>
</dbReference>
<sequence length="208" mass="22500">MQHPIQHARRASFAVRGAVLGILMSLMLAGCGKHPESWMLENVDGHLPDLEFTLTNDAGKPETAADLKGKIAIVYFGYTHCPDICPQTMANLTQAVAKVGDAADEIRIVFISVDPARDTPESMHAYVDAFDARHAIGLTGSPAAIETLAKRYRVAYQADAPASGGNYEVSHSSGIYIFDRDGRARLLANGTDTIDALAHDLRQLAQQR</sequence>
<keyword evidence="5" id="KW-0812">Transmembrane</keyword>
<dbReference type="PANTHER" id="PTHR12151">
    <property type="entry name" value="ELECTRON TRANSPORT PROTIN SCO1/SENC FAMILY MEMBER"/>
    <property type="match status" value="1"/>
</dbReference>
<dbReference type="EMBL" id="RBZU01000003">
    <property type="protein sequence ID" value="RKP56433.1"/>
    <property type="molecule type" value="Genomic_DNA"/>
</dbReference>
<accession>A0A494Y4K7</accession>
<dbReference type="OrthoDB" id="9790194at2"/>
<evidence type="ECO:0000313" key="7">
    <source>
        <dbReference type="EMBL" id="RKP56433.1"/>
    </source>
</evidence>
<comment type="caution">
    <text evidence="7">The sequence shown here is derived from an EMBL/GenBank/DDBJ whole genome shotgun (WGS) entry which is preliminary data.</text>
</comment>
<keyword evidence="5" id="KW-0472">Membrane</keyword>
<evidence type="ECO:0000256" key="4">
    <source>
        <dbReference type="PIRSR" id="PIRSR603782-2"/>
    </source>
</evidence>
<evidence type="ECO:0000256" key="2">
    <source>
        <dbReference type="ARBA" id="ARBA00023008"/>
    </source>
</evidence>
<dbReference type="Gene3D" id="3.40.30.10">
    <property type="entry name" value="Glutaredoxin"/>
    <property type="match status" value="1"/>
</dbReference>
<dbReference type="InterPro" id="IPR003782">
    <property type="entry name" value="SCO1/SenC"/>
</dbReference>
<feature type="binding site" evidence="3">
    <location>
        <position position="85"/>
    </location>
    <ligand>
        <name>Cu cation</name>
        <dbReference type="ChEBI" id="CHEBI:23378"/>
    </ligand>
</feature>
<proteinExistence type="inferred from homology"/>
<dbReference type="FunFam" id="3.40.30.10:FF:000013">
    <property type="entry name" value="Blast:Protein SCO1 homolog, mitochondrial"/>
    <property type="match status" value="1"/>
</dbReference>
<organism evidence="7 8">
    <name type="scientific">Pararobbsia silviterrae</name>
    <dbReference type="NCBI Taxonomy" id="1792498"/>
    <lineage>
        <taxon>Bacteria</taxon>
        <taxon>Pseudomonadati</taxon>
        <taxon>Pseudomonadota</taxon>
        <taxon>Betaproteobacteria</taxon>
        <taxon>Burkholderiales</taxon>
        <taxon>Burkholderiaceae</taxon>
        <taxon>Pararobbsia</taxon>
    </lineage>
</organism>